<dbReference type="GO" id="GO:0016787">
    <property type="term" value="F:hydrolase activity"/>
    <property type="evidence" value="ECO:0007669"/>
    <property type="project" value="UniProtKB-KW"/>
</dbReference>
<dbReference type="EC" id="3.-.-.-" evidence="4"/>
<evidence type="ECO:0000259" key="3">
    <source>
        <dbReference type="SMART" id="SM01027"/>
    </source>
</evidence>
<dbReference type="Pfam" id="PF07521">
    <property type="entry name" value="RMMBL"/>
    <property type="match status" value="1"/>
</dbReference>
<accession>A0AAU8MYZ3</accession>
<evidence type="ECO:0000256" key="1">
    <source>
        <dbReference type="ARBA" id="ARBA00022801"/>
    </source>
</evidence>
<dbReference type="AlphaFoldDB" id="A0AAU8MYZ3"/>
<dbReference type="RefSeq" id="WP_363799883.1">
    <property type="nucleotide sequence ID" value="NZ_CP159925.1"/>
</dbReference>
<gene>
    <name evidence="4" type="ORF">ABU614_07295</name>
</gene>
<reference evidence="4" key="1">
    <citation type="submission" date="2024-06" db="EMBL/GenBank/DDBJ databases">
        <authorList>
            <person name="Li S."/>
        </authorList>
    </citation>
    <scope>NUCLEOTIDE SEQUENCE</scope>
    <source>
        <strain evidence="4">SR10</strain>
    </source>
</reference>
<evidence type="ECO:0000259" key="2">
    <source>
        <dbReference type="SMART" id="SM00849"/>
    </source>
</evidence>
<organism evidence="4">
    <name type="scientific">Lysobacter firmicutimachus</name>
    <dbReference type="NCBI Taxonomy" id="1792846"/>
    <lineage>
        <taxon>Bacteria</taxon>
        <taxon>Pseudomonadati</taxon>
        <taxon>Pseudomonadota</taxon>
        <taxon>Gammaproteobacteria</taxon>
        <taxon>Lysobacterales</taxon>
        <taxon>Lysobacteraceae</taxon>
        <taxon>Lysobacter</taxon>
    </lineage>
</organism>
<dbReference type="Pfam" id="PF10996">
    <property type="entry name" value="Beta-Casp"/>
    <property type="match status" value="1"/>
</dbReference>
<dbReference type="SMART" id="SM00849">
    <property type="entry name" value="Lactamase_B"/>
    <property type="match status" value="1"/>
</dbReference>
<dbReference type="SUPFAM" id="SSF56281">
    <property type="entry name" value="Metallo-hydrolase/oxidoreductase"/>
    <property type="match status" value="1"/>
</dbReference>
<dbReference type="CDD" id="cd16295">
    <property type="entry name" value="TTHA0252-CPSF-like_MBL-fold"/>
    <property type="match status" value="1"/>
</dbReference>
<dbReference type="PANTHER" id="PTHR11203">
    <property type="entry name" value="CLEAVAGE AND POLYADENYLATION SPECIFICITY FACTOR FAMILY MEMBER"/>
    <property type="match status" value="1"/>
</dbReference>
<dbReference type="InterPro" id="IPR001279">
    <property type="entry name" value="Metallo-B-lactamas"/>
</dbReference>
<evidence type="ECO:0000313" key="4">
    <source>
        <dbReference type="EMBL" id="XCO76579.1"/>
    </source>
</evidence>
<dbReference type="InterPro" id="IPR022712">
    <property type="entry name" value="Beta_Casp"/>
</dbReference>
<dbReference type="InterPro" id="IPR011108">
    <property type="entry name" value="RMMBL"/>
</dbReference>
<protein>
    <submittedName>
        <fullName evidence="4">MBL fold metallo-hydrolase</fullName>
        <ecNumber evidence="4">3.-.-.-</ecNumber>
    </submittedName>
</protein>
<keyword evidence="1 4" id="KW-0378">Hydrolase</keyword>
<dbReference type="PANTHER" id="PTHR11203:SF37">
    <property type="entry name" value="INTEGRATOR COMPLEX SUBUNIT 11"/>
    <property type="match status" value="1"/>
</dbReference>
<feature type="domain" description="Beta-Casp" evidence="3">
    <location>
        <begin position="258"/>
        <end position="377"/>
    </location>
</feature>
<dbReference type="EMBL" id="CP159925">
    <property type="protein sequence ID" value="XCO76579.1"/>
    <property type="molecule type" value="Genomic_DNA"/>
</dbReference>
<dbReference type="Gene3D" id="3.60.15.10">
    <property type="entry name" value="Ribonuclease Z/Hydroxyacylglutathione hydrolase-like"/>
    <property type="match status" value="1"/>
</dbReference>
<sequence>MEATSNPPDARFRLTFLGATETVTGSRYLIDAGRQRILVDCGLFQGYKALRLRNWARLPVEPGSIDSVVLTHAHLDHSGYLPRLVSEGFKGTIWCTPATRRLCGILLPDSARLLAEEASYANRKRTTRHRPAVPLYDEAAALACLRLMRTVEFEHPFEPTAGLKASFRSQGHILGAAAVSLEHRGVRITFSGDIGRPCDPVMSAPQPLDRADWVVTESTYGDREHPAADLRQELRTALRPVLQRGGVVVIPAFAVGRAQSLLHTLAELQDTGELPPAPVYLNSPMATDATALYAQYPQHLRLTAADLERMRKNTHIVNSPEESKELNRRKGPMVIVSASGMATGGRVLHHLIAFAPDPNNAIVLCGYQAGGTRGALLAQGAQYLRIYGQEIAVRAQVLQLESASAHADASEIVAWLATMKAAPRGVFVTHGEPQAADRLRVRIEHELGWKAFVPEFGASVDLNSPSAEPASTLAID</sequence>
<name>A0AAU8MYZ3_9GAMM</name>
<dbReference type="Gene3D" id="3.40.50.10890">
    <property type="match status" value="1"/>
</dbReference>
<proteinExistence type="predicted"/>
<dbReference type="GO" id="GO:0004521">
    <property type="term" value="F:RNA endonuclease activity"/>
    <property type="evidence" value="ECO:0007669"/>
    <property type="project" value="TreeGrafter"/>
</dbReference>
<dbReference type="Pfam" id="PF00753">
    <property type="entry name" value="Lactamase_B"/>
    <property type="match status" value="1"/>
</dbReference>
<feature type="domain" description="Metallo-beta-lactamase" evidence="2">
    <location>
        <begin position="24"/>
        <end position="242"/>
    </location>
</feature>
<dbReference type="InterPro" id="IPR036866">
    <property type="entry name" value="RibonucZ/Hydroxyglut_hydro"/>
</dbReference>
<dbReference type="InterPro" id="IPR050698">
    <property type="entry name" value="MBL"/>
</dbReference>
<dbReference type="SMART" id="SM01027">
    <property type="entry name" value="Beta-Casp"/>
    <property type="match status" value="1"/>
</dbReference>